<gene>
    <name evidence="4" type="ORF">N0V91_007910</name>
</gene>
<evidence type="ECO:0000313" key="5">
    <source>
        <dbReference type="Proteomes" id="UP001140510"/>
    </source>
</evidence>
<dbReference type="InterPro" id="IPR056884">
    <property type="entry name" value="NPHP3-like_N"/>
</dbReference>
<accession>A0A9W8ZAF5</accession>
<comment type="caution">
    <text evidence="4">The sequence shown here is derived from an EMBL/GenBank/DDBJ whole genome shotgun (WGS) entry which is preliminary data.</text>
</comment>
<dbReference type="SUPFAM" id="SSF48403">
    <property type="entry name" value="Ankyrin repeat"/>
    <property type="match status" value="1"/>
</dbReference>
<keyword evidence="1" id="KW-0677">Repeat</keyword>
<dbReference type="PROSITE" id="PS50297">
    <property type="entry name" value="ANK_REP_REGION"/>
    <property type="match status" value="2"/>
</dbReference>
<dbReference type="InterPro" id="IPR002110">
    <property type="entry name" value="Ankyrin_rpt"/>
</dbReference>
<organism evidence="4 5">
    <name type="scientific">Didymella pomorum</name>
    <dbReference type="NCBI Taxonomy" id="749634"/>
    <lineage>
        <taxon>Eukaryota</taxon>
        <taxon>Fungi</taxon>
        <taxon>Dikarya</taxon>
        <taxon>Ascomycota</taxon>
        <taxon>Pezizomycotina</taxon>
        <taxon>Dothideomycetes</taxon>
        <taxon>Pleosporomycetidae</taxon>
        <taxon>Pleosporales</taxon>
        <taxon>Pleosporineae</taxon>
        <taxon>Didymellaceae</taxon>
        <taxon>Didymella</taxon>
    </lineage>
</organism>
<protein>
    <recommendedName>
        <fullName evidence="3">Nephrocystin 3-like N-terminal domain-containing protein</fullName>
    </recommendedName>
</protein>
<keyword evidence="2" id="KW-0040">ANK repeat</keyword>
<keyword evidence="5" id="KW-1185">Reference proteome</keyword>
<dbReference type="Proteomes" id="UP001140510">
    <property type="component" value="Unassembled WGS sequence"/>
</dbReference>
<evidence type="ECO:0000259" key="3">
    <source>
        <dbReference type="Pfam" id="PF24883"/>
    </source>
</evidence>
<sequence>MKRYESLSVKGTFEWPWDTLSTALVEMLDKVPPTSRIYIIIDALDECEFDRQKLLRWLKDLVPGPDTVSWDNPSAAIKIVITSRPGGETLEYLGAYPTLLIAETETVGDIRALVHEKLGTLAHRRNLGPEATTMIEQFLLTHAHGMFLWVVMVFEELEKRDERLSNEVIAAKLSRIPLSLVDTYKTLLQNTLPARKIDLWSIIRWVLFGSRGLTVLELKMGLCLEASIPDWHDFPGDLELLCGSLIRYDGPRGEINFAHQTVRSFLQVFTATSSLEDLAGVDMDPVAANEQLAMICLDYLLRVEEIIQLDALVMAVMTHSDYVAIMDMFLHQKPFLRYAIESWVIHVRETHTPPCALIAKLRELLLSEDRRQGIMILHYFINKHGSWNVPQPTTPLHTAAYFNLHWLLESHPSDYMVYVNSEADTGDTPLVWASEMGNTSVVKWLLNMGADPNKCEYDGWSALHWAARNGHIEVTKVLVSHGAHLDQQDSKGYIPLDWALDRGHWDVVDVLQQRAGGDQSASTNRFAQRRIRAAEDGSAHALQTTWKLWDDRP</sequence>
<evidence type="ECO:0000313" key="4">
    <source>
        <dbReference type="EMBL" id="KAJ4401476.1"/>
    </source>
</evidence>
<feature type="repeat" description="ANK" evidence="2">
    <location>
        <begin position="458"/>
        <end position="490"/>
    </location>
</feature>
<dbReference type="PANTHER" id="PTHR10039">
    <property type="entry name" value="AMELOGENIN"/>
    <property type="match status" value="1"/>
</dbReference>
<evidence type="ECO:0000256" key="2">
    <source>
        <dbReference type="PROSITE-ProRule" id="PRU00023"/>
    </source>
</evidence>
<dbReference type="Gene3D" id="1.25.40.20">
    <property type="entry name" value="Ankyrin repeat-containing domain"/>
    <property type="match status" value="1"/>
</dbReference>
<dbReference type="SMART" id="SM00248">
    <property type="entry name" value="ANK"/>
    <property type="match status" value="3"/>
</dbReference>
<name>A0A9W8ZAF5_9PLEO</name>
<dbReference type="Pfam" id="PF13637">
    <property type="entry name" value="Ank_4"/>
    <property type="match status" value="1"/>
</dbReference>
<dbReference type="InterPro" id="IPR036770">
    <property type="entry name" value="Ankyrin_rpt-contain_sf"/>
</dbReference>
<dbReference type="Pfam" id="PF24883">
    <property type="entry name" value="NPHP3_N"/>
    <property type="match status" value="1"/>
</dbReference>
<proteinExistence type="predicted"/>
<reference evidence="4" key="1">
    <citation type="submission" date="2022-10" db="EMBL/GenBank/DDBJ databases">
        <title>Tapping the CABI collections for fungal endophytes: first genome assemblies for Collariella, Neodidymelliopsis, Ascochyta clinopodiicola, Didymella pomorum, Didymosphaeria variabile, Neocosmospora piperis and Neocucurbitaria cava.</title>
        <authorList>
            <person name="Hill R."/>
        </authorList>
    </citation>
    <scope>NUCLEOTIDE SEQUENCE</scope>
    <source>
        <strain evidence="4">IMI 355091</strain>
    </source>
</reference>
<feature type="repeat" description="ANK" evidence="2">
    <location>
        <begin position="425"/>
        <end position="457"/>
    </location>
</feature>
<dbReference type="EMBL" id="JAPEVA010000073">
    <property type="protein sequence ID" value="KAJ4401476.1"/>
    <property type="molecule type" value="Genomic_DNA"/>
</dbReference>
<evidence type="ECO:0000256" key="1">
    <source>
        <dbReference type="ARBA" id="ARBA00022737"/>
    </source>
</evidence>
<dbReference type="PROSITE" id="PS50088">
    <property type="entry name" value="ANK_REPEAT"/>
    <property type="match status" value="2"/>
</dbReference>
<feature type="domain" description="Nephrocystin 3-like N-terminal" evidence="3">
    <location>
        <begin position="14"/>
        <end position="84"/>
    </location>
</feature>
<dbReference type="AlphaFoldDB" id="A0A9W8ZAF5"/>
<dbReference type="OrthoDB" id="20872at2759"/>